<evidence type="ECO:0000256" key="3">
    <source>
        <dbReference type="ARBA" id="ARBA00022801"/>
    </source>
</evidence>
<organism evidence="5 6">
    <name type="scientific">Chromobacterium amazonense</name>
    <dbReference type="NCBI Taxonomy" id="1382803"/>
    <lineage>
        <taxon>Bacteria</taxon>
        <taxon>Pseudomonadati</taxon>
        <taxon>Pseudomonadota</taxon>
        <taxon>Betaproteobacteria</taxon>
        <taxon>Neisseriales</taxon>
        <taxon>Chromobacteriaceae</taxon>
        <taxon>Chromobacterium</taxon>
    </lineage>
</organism>
<dbReference type="GO" id="GO:0008745">
    <property type="term" value="F:N-acetylmuramoyl-L-alanine amidase activity"/>
    <property type="evidence" value="ECO:0007669"/>
    <property type="project" value="UniProtKB-EC"/>
</dbReference>
<dbReference type="OrthoDB" id="957753at2"/>
<dbReference type="RefSeq" id="WP_106076128.1">
    <property type="nucleotide sequence ID" value="NZ_MTBD01000010.1"/>
</dbReference>
<dbReference type="SUPFAM" id="SSF53187">
    <property type="entry name" value="Zn-dependent exopeptidases"/>
    <property type="match status" value="1"/>
</dbReference>
<evidence type="ECO:0000313" key="6">
    <source>
        <dbReference type="Proteomes" id="UP000239469"/>
    </source>
</evidence>
<dbReference type="PANTHER" id="PTHR30404:SF0">
    <property type="entry name" value="N-ACETYLMURAMOYL-L-ALANINE AMIDASE AMIC"/>
    <property type="match status" value="1"/>
</dbReference>
<evidence type="ECO:0000259" key="4">
    <source>
        <dbReference type="SMART" id="SM00646"/>
    </source>
</evidence>
<accession>A0A2S9X723</accession>
<name>A0A2S9X723_9NEIS</name>
<dbReference type="InterPro" id="IPR050695">
    <property type="entry name" value="N-acetylmuramoyl_amidase_3"/>
</dbReference>
<dbReference type="SMART" id="SM00646">
    <property type="entry name" value="Ami_3"/>
    <property type="match status" value="1"/>
</dbReference>
<evidence type="ECO:0000313" key="5">
    <source>
        <dbReference type="EMBL" id="PRP71518.1"/>
    </source>
</evidence>
<dbReference type="Pfam" id="PF01520">
    <property type="entry name" value="Amidase_3"/>
    <property type="match status" value="1"/>
</dbReference>
<keyword evidence="3" id="KW-0378">Hydrolase</keyword>
<dbReference type="CDD" id="cd02696">
    <property type="entry name" value="MurNAc-LAA"/>
    <property type="match status" value="1"/>
</dbReference>
<dbReference type="GO" id="GO:0009253">
    <property type="term" value="P:peptidoglycan catabolic process"/>
    <property type="evidence" value="ECO:0007669"/>
    <property type="project" value="InterPro"/>
</dbReference>
<comment type="catalytic activity">
    <reaction evidence="1">
        <text>Hydrolyzes the link between N-acetylmuramoyl residues and L-amino acid residues in certain cell-wall glycopeptides.</text>
        <dbReference type="EC" id="3.5.1.28"/>
    </reaction>
</comment>
<dbReference type="Proteomes" id="UP000239469">
    <property type="component" value="Unassembled WGS sequence"/>
</dbReference>
<dbReference type="InterPro" id="IPR002508">
    <property type="entry name" value="MurNAc-LAA_cat"/>
</dbReference>
<sequence length="174" mass="17767">MKVLVSAGHGGSDPGAVANGVREADIALEFRNLVAERLRAAGHEVVTDGQGQENKPLVEALRFIPGRDVAVEFHCNAAVNPLARGVESIALPALRGVSQRISAAVAGVLGSPLRGAGGWIDQSASARGRLAFVNAGGVIVELFFITNAAELAAYQANKGQLAEAVAAAIAGVRP</sequence>
<dbReference type="GO" id="GO:0030288">
    <property type="term" value="C:outer membrane-bounded periplasmic space"/>
    <property type="evidence" value="ECO:0007669"/>
    <property type="project" value="TreeGrafter"/>
</dbReference>
<gene>
    <name evidence="5" type="ORF">BUE93_05835</name>
</gene>
<comment type="caution">
    <text evidence="5">The sequence shown here is derived from an EMBL/GenBank/DDBJ whole genome shotgun (WGS) entry which is preliminary data.</text>
</comment>
<proteinExistence type="predicted"/>
<evidence type="ECO:0000256" key="2">
    <source>
        <dbReference type="ARBA" id="ARBA00011901"/>
    </source>
</evidence>
<dbReference type="EC" id="3.5.1.28" evidence="2"/>
<evidence type="ECO:0000256" key="1">
    <source>
        <dbReference type="ARBA" id="ARBA00001561"/>
    </source>
</evidence>
<dbReference type="AlphaFoldDB" id="A0A2S9X723"/>
<dbReference type="EMBL" id="MTBD01000010">
    <property type="protein sequence ID" value="PRP71518.1"/>
    <property type="molecule type" value="Genomic_DNA"/>
</dbReference>
<protein>
    <recommendedName>
        <fullName evidence="2">N-acetylmuramoyl-L-alanine amidase</fullName>
        <ecNumber evidence="2">3.5.1.28</ecNumber>
    </recommendedName>
</protein>
<dbReference type="Gene3D" id="3.40.630.40">
    <property type="entry name" value="Zn-dependent exopeptidases"/>
    <property type="match status" value="1"/>
</dbReference>
<feature type="domain" description="MurNAc-LAA" evidence="4">
    <location>
        <begin position="68"/>
        <end position="170"/>
    </location>
</feature>
<reference evidence="5 6" key="1">
    <citation type="submission" date="2017-01" db="EMBL/GenBank/DDBJ databases">
        <title>New insights into the genetic diversity of Chromobacterium isolated from tropical freshwater lake.</title>
        <authorList>
            <person name="Santos A.B."/>
            <person name="Nascimento A.M."/>
            <person name="Da Silva P.C."/>
        </authorList>
    </citation>
    <scope>NUCLEOTIDE SEQUENCE [LARGE SCALE GENOMIC DNA]</scope>
    <source>
        <strain evidence="5 6">56AF</strain>
    </source>
</reference>
<dbReference type="PANTHER" id="PTHR30404">
    <property type="entry name" value="N-ACETYLMURAMOYL-L-ALANINE AMIDASE"/>
    <property type="match status" value="1"/>
</dbReference>